<evidence type="ECO:0000259" key="6">
    <source>
        <dbReference type="PROSITE" id="PS50011"/>
    </source>
</evidence>
<dbReference type="InterPro" id="IPR011009">
    <property type="entry name" value="Kinase-like_dom_sf"/>
</dbReference>
<feature type="domain" description="Protein kinase" evidence="6">
    <location>
        <begin position="37"/>
        <end position="306"/>
    </location>
</feature>
<evidence type="ECO:0000313" key="13">
    <source>
        <dbReference type="EMBL" id="CAF3807619.1"/>
    </source>
</evidence>
<evidence type="ECO:0000313" key="16">
    <source>
        <dbReference type="Proteomes" id="UP000663855"/>
    </source>
</evidence>
<keyword evidence="5" id="KW-0808">Transferase</keyword>
<dbReference type="Proteomes" id="UP000663842">
    <property type="component" value="Unassembled WGS sequence"/>
</dbReference>
<dbReference type="SMART" id="SM00220">
    <property type="entry name" value="S_TKc"/>
    <property type="match status" value="1"/>
</dbReference>
<keyword evidence="5" id="KW-0418">Kinase</keyword>
<evidence type="ECO:0000256" key="3">
    <source>
        <dbReference type="ARBA" id="ARBA00022840"/>
    </source>
</evidence>
<dbReference type="EMBL" id="CAJOBI010007274">
    <property type="protein sequence ID" value="CAF4081517.1"/>
    <property type="molecule type" value="Genomic_DNA"/>
</dbReference>
<keyword evidence="3 4" id="KW-0067">ATP-binding</keyword>
<dbReference type="AlphaFoldDB" id="A0A814F5G0"/>
<dbReference type="SUPFAM" id="SSF56112">
    <property type="entry name" value="Protein kinase-like (PK-like)"/>
    <property type="match status" value="1"/>
</dbReference>
<evidence type="ECO:0000313" key="14">
    <source>
        <dbReference type="EMBL" id="CAF3899407.1"/>
    </source>
</evidence>
<accession>A0A814F5G0</accession>
<evidence type="ECO:0000313" key="8">
    <source>
        <dbReference type="EMBL" id="CAF1625123.1"/>
    </source>
</evidence>
<sequence length="333" mass="39272">MANVPVIRDDPHIQNINEKENDADRLEILSSIINDRFEILKRLGSGSFGEVFLAKDTSTNLLCAIKIERSDAKHPQLRIEQQIFSRMKNCKGYPSMIALIEEKGFIVLAMDLLGPSLEDLLNFCQRKFSKKTVLMLMDQAFVQIQHMHERYLIHRDLKPDNFLMGTGEKANILHVIDFGLCKQYRDPITYVHISLVHGKSLTGTARYASLYTHQGYEQSRRDDLESLIYILIYLSKGELPWMGIKASDKRKKYELIAMKKLNITSKELFRNLPKQYKTIYDYIRSLTFNEKPDYAYIRCQIRSIFLKYNYKYDYIYDWYRVARRMKTVLDEQE</sequence>
<evidence type="ECO:0000313" key="17">
    <source>
        <dbReference type="Proteomes" id="UP000663866"/>
    </source>
</evidence>
<dbReference type="Proteomes" id="UP000663824">
    <property type="component" value="Unassembled WGS sequence"/>
</dbReference>
<dbReference type="EMBL" id="CAJNOV010000087">
    <property type="protein sequence ID" value="CAF0978238.1"/>
    <property type="molecule type" value="Genomic_DNA"/>
</dbReference>
<dbReference type="PROSITE" id="PS00107">
    <property type="entry name" value="PROTEIN_KINASE_ATP"/>
    <property type="match status" value="1"/>
</dbReference>
<dbReference type="EMBL" id="CAJNRF010005188">
    <property type="protein sequence ID" value="CAF2068247.1"/>
    <property type="molecule type" value="Genomic_DNA"/>
</dbReference>
<evidence type="ECO:0000256" key="2">
    <source>
        <dbReference type="ARBA" id="ARBA00022741"/>
    </source>
</evidence>
<feature type="binding site" evidence="4">
    <location>
        <position position="66"/>
    </location>
    <ligand>
        <name>ATP</name>
        <dbReference type="ChEBI" id="CHEBI:30616"/>
    </ligand>
</feature>
<dbReference type="Proteomes" id="UP000676336">
    <property type="component" value="Unassembled WGS sequence"/>
</dbReference>
<evidence type="ECO:0000256" key="5">
    <source>
        <dbReference type="RuleBase" id="RU000304"/>
    </source>
</evidence>
<organism evidence="7 16">
    <name type="scientific">Rotaria magnacalcarata</name>
    <dbReference type="NCBI Taxonomy" id="392030"/>
    <lineage>
        <taxon>Eukaryota</taxon>
        <taxon>Metazoa</taxon>
        <taxon>Spiralia</taxon>
        <taxon>Gnathifera</taxon>
        <taxon>Rotifera</taxon>
        <taxon>Eurotatoria</taxon>
        <taxon>Bdelloidea</taxon>
        <taxon>Philodinida</taxon>
        <taxon>Philodinidae</taxon>
        <taxon>Rotaria</taxon>
    </lineage>
</organism>
<comment type="caution">
    <text evidence="7">The sequence shown here is derived from an EMBL/GenBank/DDBJ whole genome shotgun (WGS) entry which is preliminary data.</text>
</comment>
<dbReference type="Proteomes" id="UP000663855">
    <property type="component" value="Unassembled WGS sequence"/>
</dbReference>
<dbReference type="OrthoDB" id="5800476at2759"/>
<dbReference type="Proteomes" id="UP000681967">
    <property type="component" value="Unassembled WGS sequence"/>
</dbReference>
<dbReference type="EMBL" id="CAJOBH010002297">
    <property type="protein sequence ID" value="CAF3899407.1"/>
    <property type="molecule type" value="Genomic_DNA"/>
</dbReference>
<evidence type="ECO:0000313" key="12">
    <source>
        <dbReference type="EMBL" id="CAF3801697.1"/>
    </source>
</evidence>
<dbReference type="InterPro" id="IPR008271">
    <property type="entry name" value="Ser/Thr_kinase_AS"/>
</dbReference>
<dbReference type="PROSITE" id="PS50011">
    <property type="entry name" value="PROTEIN_KINASE_DOM"/>
    <property type="match status" value="1"/>
</dbReference>
<gene>
    <name evidence="14" type="ORF">BYL167_LOCUS8384</name>
    <name evidence="7" type="ORF">CJN711_LOCUS1227</name>
    <name evidence="8" type="ORF">KQP761_LOCUS25210</name>
    <name evidence="11" type="ORF">MBJ925_LOCUS23920</name>
    <name evidence="12" type="ORF">OVN521_LOCUS3911</name>
    <name evidence="15" type="ORF">SMN809_LOCUS16333</name>
    <name evidence="13" type="ORF">UXM345_LOCUS5187</name>
    <name evidence="10" type="ORF">WKI299_LOCUS13668</name>
    <name evidence="9" type="ORF">XDN619_LOCUS5788</name>
</gene>
<dbReference type="Proteomes" id="UP000663887">
    <property type="component" value="Unassembled WGS sequence"/>
</dbReference>
<evidence type="ECO:0000313" key="11">
    <source>
        <dbReference type="EMBL" id="CAF2109462.1"/>
    </source>
</evidence>
<dbReference type="EC" id="2.7.11.1" evidence="1"/>
<dbReference type="GO" id="GO:0005524">
    <property type="term" value="F:ATP binding"/>
    <property type="evidence" value="ECO:0007669"/>
    <property type="project" value="UniProtKB-UniRule"/>
</dbReference>
<evidence type="ECO:0000313" key="7">
    <source>
        <dbReference type="EMBL" id="CAF0978238.1"/>
    </source>
</evidence>
<dbReference type="EMBL" id="CAJNRG010001613">
    <property type="protein sequence ID" value="CAF2035171.1"/>
    <property type="molecule type" value="Genomic_DNA"/>
</dbReference>
<dbReference type="EMBL" id="CAJNRE010012331">
    <property type="protein sequence ID" value="CAF2109462.1"/>
    <property type="molecule type" value="Genomic_DNA"/>
</dbReference>
<evidence type="ECO:0000256" key="4">
    <source>
        <dbReference type="PROSITE-ProRule" id="PRU10141"/>
    </source>
</evidence>
<dbReference type="Pfam" id="PF00069">
    <property type="entry name" value="Pkinase"/>
    <property type="match status" value="1"/>
</dbReference>
<dbReference type="CDD" id="cd14016">
    <property type="entry name" value="STKc_CK1"/>
    <property type="match status" value="1"/>
</dbReference>
<dbReference type="InterPro" id="IPR050235">
    <property type="entry name" value="CK1_Ser-Thr_kinase"/>
</dbReference>
<dbReference type="InterPro" id="IPR000719">
    <property type="entry name" value="Prot_kinase_dom"/>
</dbReference>
<dbReference type="Proteomes" id="UP000663834">
    <property type="component" value="Unassembled WGS sequence"/>
</dbReference>
<evidence type="ECO:0000256" key="1">
    <source>
        <dbReference type="ARBA" id="ARBA00012513"/>
    </source>
</evidence>
<keyword evidence="2 4" id="KW-0547">Nucleotide-binding</keyword>
<evidence type="ECO:0000313" key="15">
    <source>
        <dbReference type="EMBL" id="CAF4081517.1"/>
    </source>
</evidence>
<reference evidence="7" key="1">
    <citation type="submission" date="2021-02" db="EMBL/GenBank/DDBJ databases">
        <authorList>
            <person name="Nowell W R."/>
        </authorList>
    </citation>
    <scope>NUCLEOTIDE SEQUENCE</scope>
</reference>
<dbReference type="PROSITE" id="PS00108">
    <property type="entry name" value="PROTEIN_KINASE_ST"/>
    <property type="match status" value="1"/>
</dbReference>
<name>A0A814F5G0_9BILA</name>
<evidence type="ECO:0000313" key="9">
    <source>
        <dbReference type="EMBL" id="CAF2035171.1"/>
    </source>
</evidence>
<dbReference type="EMBL" id="CAJOBF010000377">
    <property type="protein sequence ID" value="CAF3807619.1"/>
    <property type="molecule type" value="Genomic_DNA"/>
</dbReference>
<dbReference type="EMBL" id="CAJOBG010000350">
    <property type="protein sequence ID" value="CAF3801697.1"/>
    <property type="molecule type" value="Genomic_DNA"/>
</dbReference>
<evidence type="ECO:0000313" key="10">
    <source>
        <dbReference type="EMBL" id="CAF2068247.1"/>
    </source>
</evidence>
<dbReference type="Proteomes" id="UP000663866">
    <property type="component" value="Unassembled WGS sequence"/>
</dbReference>
<protein>
    <recommendedName>
        <fullName evidence="1">non-specific serine/threonine protein kinase</fullName>
        <ecNumber evidence="1">2.7.11.1</ecNumber>
    </recommendedName>
</protein>
<keyword evidence="5" id="KW-0723">Serine/threonine-protein kinase</keyword>
<comment type="similarity">
    <text evidence="5">Belongs to the protein kinase superfamily.</text>
</comment>
<dbReference type="EMBL" id="CAJNOW010013860">
    <property type="protein sequence ID" value="CAF1625123.1"/>
    <property type="molecule type" value="Genomic_DNA"/>
</dbReference>
<dbReference type="InterPro" id="IPR017441">
    <property type="entry name" value="Protein_kinase_ATP_BS"/>
</dbReference>
<dbReference type="Gene3D" id="1.10.510.10">
    <property type="entry name" value="Transferase(Phosphotransferase) domain 1"/>
    <property type="match status" value="1"/>
</dbReference>
<dbReference type="GO" id="GO:0004674">
    <property type="term" value="F:protein serine/threonine kinase activity"/>
    <property type="evidence" value="ECO:0007669"/>
    <property type="project" value="UniProtKB-KW"/>
</dbReference>
<dbReference type="Proteomes" id="UP000663856">
    <property type="component" value="Unassembled WGS sequence"/>
</dbReference>
<keyword evidence="17" id="KW-1185">Reference proteome</keyword>
<proteinExistence type="inferred from homology"/>
<dbReference type="PANTHER" id="PTHR11909">
    <property type="entry name" value="CASEIN KINASE-RELATED"/>
    <property type="match status" value="1"/>
</dbReference>